<gene>
    <name evidence="1" type="ORF">HPB49_013568</name>
</gene>
<organism evidence="1 2">
    <name type="scientific">Dermacentor silvarum</name>
    <name type="common">Tick</name>
    <dbReference type="NCBI Taxonomy" id="543639"/>
    <lineage>
        <taxon>Eukaryota</taxon>
        <taxon>Metazoa</taxon>
        <taxon>Ecdysozoa</taxon>
        <taxon>Arthropoda</taxon>
        <taxon>Chelicerata</taxon>
        <taxon>Arachnida</taxon>
        <taxon>Acari</taxon>
        <taxon>Parasitiformes</taxon>
        <taxon>Ixodida</taxon>
        <taxon>Ixodoidea</taxon>
        <taxon>Ixodidae</taxon>
        <taxon>Rhipicephalinae</taxon>
        <taxon>Dermacentor</taxon>
    </lineage>
</organism>
<dbReference type="EMBL" id="CM023475">
    <property type="protein sequence ID" value="KAH7945658.1"/>
    <property type="molecule type" value="Genomic_DNA"/>
</dbReference>
<name>A0ACB8CL09_DERSI</name>
<protein>
    <submittedName>
        <fullName evidence="1">Uncharacterized protein</fullName>
    </submittedName>
</protein>
<proteinExistence type="predicted"/>
<comment type="caution">
    <text evidence="1">The sequence shown here is derived from an EMBL/GenBank/DDBJ whole genome shotgun (WGS) entry which is preliminary data.</text>
</comment>
<evidence type="ECO:0000313" key="1">
    <source>
        <dbReference type="EMBL" id="KAH7945658.1"/>
    </source>
</evidence>
<dbReference type="Proteomes" id="UP000821865">
    <property type="component" value="Chromosome 6"/>
</dbReference>
<accession>A0ACB8CL09</accession>
<evidence type="ECO:0000313" key="2">
    <source>
        <dbReference type="Proteomes" id="UP000821865"/>
    </source>
</evidence>
<sequence>MWESYGAQSKASSRDAAEIKSHFCQPGVFTSCHISPTVSSPRPCKPVQQGSPFRASGYLFYDADTPLASAEAHISAVPNSGGGARGQQPIVALDSLEGPAEPSRGPDARALMIARPPPDYTSAGVVKGCAAEHDFKHFAATPLHGSPYDLLKHHSSSRSDYDLMNLQGQERIELCYRFSGCGSHVRRSLNEKSRDAGDKFAAAKPRGPEATSTTQALTRRGPRLIIKECQCPTAFCPTKKEKSGEIIKKENLVSHAVVEPLTLSLRASLPNALLDFRHPAATFHSPHCGLALHDTHALGPRDCRHVRTPVSRGEPSYLARRLSR</sequence>
<reference evidence="1" key="1">
    <citation type="submission" date="2020-05" db="EMBL/GenBank/DDBJ databases">
        <title>Large-scale comparative analyses of tick genomes elucidate their genetic diversity and vector capacities.</title>
        <authorList>
            <person name="Jia N."/>
            <person name="Wang J."/>
            <person name="Shi W."/>
            <person name="Du L."/>
            <person name="Sun Y."/>
            <person name="Zhan W."/>
            <person name="Jiang J."/>
            <person name="Wang Q."/>
            <person name="Zhang B."/>
            <person name="Ji P."/>
            <person name="Sakyi L.B."/>
            <person name="Cui X."/>
            <person name="Yuan T."/>
            <person name="Jiang B."/>
            <person name="Yang W."/>
            <person name="Lam T.T.-Y."/>
            <person name="Chang Q."/>
            <person name="Ding S."/>
            <person name="Wang X."/>
            <person name="Zhu J."/>
            <person name="Ruan X."/>
            <person name="Zhao L."/>
            <person name="Wei J."/>
            <person name="Que T."/>
            <person name="Du C."/>
            <person name="Cheng J."/>
            <person name="Dai P."/>
            <person name="Han X."/>
            <person name="Huang E."/>
            <person name="Gao Y."/>
            <person name="Liu J."/>
            <person name="Shao H."/>
            <person name="Ye R."/>
            <person name="Li L."/>
            <person name="Wei W."/>
            <person name="Wang X."/>
            <person name="Wang C."/>
            <person name="Yang T."/>
            <person name="Huo Q."/>
            <person name="Li W."/>
            <person name="Guo W."/>
            <person name="Chen H."/>
            <person name="Zhou L."/>
            <person name="Ni X."/>
            <person name="Tian J."/>
            <person name="Zhou Y."/>
            <person name="Sheng Y."/>
            <person name="Liu T."/>
            <person name="Pan Y."/>
            <person name="Xia L."/>
            <person name="Li J."/>
            <person name="Zhao F."/>
            <person name="Cao W."/>
        </authorList>
    </citation>
    <scope>NUCLEOTIDE SEQUENCE</scope>
    <source>
        <strain evidence="1">Dsil-2018</strain>
    </source>
</reference>
<keyword evidence="2" id="KW-1185">Reference proteome</keyword>